<dbReference type="InParanoid" id="A0A0C3JBJ8"/>
<evidence type="ECO:0000313" key="1">
    <source>
        <dbReference type="EMBL" id="KIN95056.1"/>
    </source>
</evidence>
<sequence length="63" mass="7349">MYPVSLPNLPQYLDKSSHRLYPELFPILTVISSNHFGPSSHQHLRRNLVIHPTPAMFRKVRNV</sequence>
<dbReference type="AlphaFoldDB" id="A0A0C3JBJ8"/>
<reference evidence="1 2" key="1">
    <citation type="submission" date="2014-04" db="EMBL/GenBank/DDBJ databases">
        <authorList>
            <consortium name="DOE Joint Genome Institute"/>
            <person name="Kuo A."/>
            <person name="Kohler A."/>
            <person name="Costa M.D."/>
            <person name="Nagy L.G."/>
            <person name="Floudas D."/>
            <person name="Copeland A."/>
            <person name="Barry K.W."/>
            <person name="Cichocki N."/>
            <person name="Veneault-Fourrey C."/>
            <person name="LaButti K."/>
            <person name="Lindquist E.A."/>
            <person name="Lipzen A."/>
            <person name="Lundell T."/>
            <person name="Morin E."/>
            <person name="Murat C."/>
            <person name="Sun H."/>
            <person name="Tunlid A."/>
            <person name="Henrissat B."/>
            <person name="Grigoriev I.V."/>
            <person name="Hibbett D.S."/>
            <person name="Martin F."/>
            <person name="Nordberg H.P."/>
            <person name="Cantor M.N."/>
            <person name="Hua S.X."/>
        </authorList>
    </citation>
    <scope>NUCLEOTIDE SEQUENCE [LARGE SCALE GENOMIC DNA]</scope>
    <source>
        <strain evidence="1 2">Marx 270</strain>
    </source>
</reference>
<dbReference type="EMBL" id="KN832078">
    <property type="protein sequence ID" value="KIN95056.1"/>
    <property type="molecule type" value="Genomic_DNA"/>
</dbReference>
<gene>
    <name evidence="1" type="ORF">M404DRAFT_334534</name>
</gene>
<evidence type="ECO:0000313" key="2">
    <source>
        <dbReference type="Proteomes" id="UP000054217"/>
    </source>
</evidence>
<keyword evidence="2" id="KW-1185">Reference proteome</keyword>
<proteinExistence type="predicted"/>
<accession>A0A0C3JBJ8</accession>
<dbReference type="Proteomes" id="UP000054217">
    <property type="component" value="Unassembled WGS sequence"/>
</dbReference>
<reference evidence="2" key="2">
    <citation type="submission" date="2015-01" db="EMBL/GenBank/DDBJ databases">
        <title>Evolutionary Origins and Diversification of the Mycorrhizal Mutualists.</title>
        <authorList>
            <consortium name="DOE Joint Genome Institute"/>
            <consortium name="Mycorrhizal Genomics Consortium"/>
            <person name="Kohler A."/>
            <person name="Kuo A."/>
            <person name="Nagy L.G."/>
            <person name="Floudas D."/>
            <person name="Copeland A."/>
            <person name="Barry K.W."/>
            <person name="Cichocki N."/>
            <person name="Veneault-Fourrey C."/>
            <person name="LaButti K."/>
            <person name="Lindquist E.A."/>
            <person name="Lipzen A."/>
            <person name="Lundell T."/>
            <person name="Morin E."/>
            <person name="Murat C."/>
            <person name="Riley R."/>
            <person name="Ohm R."/>
            <person name="Sun H."/>
            <person name="Tunlid A."/>
            <person name="Henrissat B."/>
            <person name="Grigoriev I.V."/>
            <person name="Hibbett D.S."/>
            <person name="Martin F."/>
        </authorList>
    </citation>
    <scope>NUCLEOTIDE SEQUENCE [LARGE SCALE GENOMIC DNA]</scope>
    <source>
        <strain evidence="2">Marx 270</strain>
    </source>
</reference>
<dbReference type="HOGENOM" id="CLU_2886752_0_0_1"/>
<name>A0A0C3JBJ8_PISTI</name>
<organism evidence="1 2">
    <name type="scientific">Pisolithus tinctorius Marx 270</name>
    <dbReference type="NCBI Taxonomy" id="870435"/>
    <lineage>
        <taxon>Eukaryota</taxon>
        <taxon>Fungi</taxon>
        <taxon>Dikarya</taxon>
        <taxon>Basidiomycota</taxon>
        <taxon>Agaricomycotina</taxon>
        <taxon>Agaricomycetes</taxon>
        <taxon>Agaricomycetidae</taxon>
        <taxon>Boletales</taxon>
        <taxon>Sclerodermatineae</taxon>
        <taxon>Pisolithaceae</taxon>
        <taxon>Pisolithus</taxon>
    </lineage>
</organism>
<protein>
    <submittedName>
        <fullName evidence="1">Uncharacterized protein</fullName>
    </submittedName>
</protein>